<organism evidence="1 2">
    <name type="scientific">Leptospira semungkisensis</name>
    <dbReference type="NCBI Taxonomy" id="2484985"/>
    <lineage>
        <taxon>Bacteria</taxon>
        <taxon>Pseudomonadati</taxon>
        <taxon>Spirochaetota</taxon>
        <taxon>Spirochaetia</taxon>
        <taxon>Leptospirales</taxon>
        <taxon>Leptospiraceae</taxon>
        <taxon>Leptospira</taxon>
    </lineage>
</organism>
<evidence type="ECO:0000313" key="1">
    <source>
        <dbReference type="EMBL" id="TGK04016.1"/>
    </source>
</evidence>
<dbReference type="Pfam" id="PF20184">
    <property type="entry name" value="DUF6547"/>
    <property type="match status" value="1"/>
</dbReference>
<dbReference type="RefSeq" id="WP_135587869.1">
    <property type="nucleotide sequence ID" value="NZ_RQEP01000012.1"/>
</dbReference>
<name>A0A4R9FY88_9LEPT</name>
<sequence>MAVKTQKYRNIIDSLVKMCKTGQGKIGSNRVKSGIWNNYATPDAEDFSDEYHINQFLARLSESDRLILAKMLENEVVVGVFETLKVLEEFEIDQFDSGYEGSPYHDFIGRLSDDWEWPEK</sequence>
<proteinExistence type="predicted"/>
<accession>A0A4R9FY88</accession>
<comment type="caution">
    <text evidence="1">The sequence shown here is derived from an EMBL/GenBank/DDBJ whole genome shotgun (WGS) entry which is preliminary data.</text>
</comment>
<evidence type="ECO:0000313" key="2">
    <source>
        <dbReference type="Proteomes" id="UP000297453"/>
    </source>
</evidence>
<gene>
    <name evidence="1" type="ORF">EHO59_10900</name>
</gene>
<dbReference type="AlphaFoldDB" id="A0A4R9FY88"/>
<protein>
    <submittedName>
        <fullName evidence="1">Uncharacterized protein</fullName>
    </submittedName>
</protein>
<reference evidence="1" key="1">
    <citation type="journal article" date="2019" name="PLoS Negl. Trop. Dis.">
        <title>Revisiting the worldwide diversity of Leptospira species in the environment.</title>
        <authorList>
            <person name="Vincent A.T."/>
            <person name="Schiettekatte O."/>
            <person name="Bourhy P."/>
            <person name="Veyrier F.J."/>
            <person name="Picardeau M."/>
        </authorList>
    </citation>
    <scope>NUCLEOTIDE SEQUENCE [LARGE SCALE GENOMIC DNA]</scope>
    <source>
        <strain evidence="1">SSS9</strain>
    </source>
</reference>
<dbReference type="Proteomes" id="UP000297453">
    <property type="component" value="Unassembled WGS sequence"/>
</dbReference>
<dbReference type="InterPro" id="IPR046677">
    <property type="entry name" value="DUF6547"/>
</dbReference>
<dbReference type="EMBL" id="RQEP01000012">
    <property type="protein sequence ID" value="TGK04016.1"/>
    <property type="molecule type" value="Genomic_DNA"/>
</dbReference>
<keyword evidence="2" id="KW-1185">Reference proteome</keyword>
<dbReference type="OrthoDB" id="3729032at2"/>